<keyword evidence="1" id="KW-0732">Signal</keyword>
<keyword evidence="4" id="KW-1185">Reference proteome</keyword>
<dbReference type="OrthoDB" id="9809695at2"/>
<feature type="domain" description="NIPSNAP" evidence="2">
    <location>
        <begin position="152"/>
        <end position="255"/>
    </location>
</feature>
<sequence precursor="true">MPRCFFAFLMLASLMTAGGNAQAHQYYEVRSYLLGDKSDAGAIDQYLENALLPALKRQDIGPVGVFTNSADDKTGSARIVVVIPYESADQIASVEAAVQADSQFQADAKEYLDRGPGNSPYGRISSELLVAMDCMPELSVDADSLSNKDRVFELRLYESPNERLGHLKVEMFNAGEVPIFLDCDIQPIFIGQAVVGPQTPSLTYLTTYPSEAARNEAWKAFVKHPDWAVLKVVPKYQGTVSRIDKFVLVPKPYSQM</sequence>
<comment type="caution">
    <text evidence="3">The sequence shown here is derived from an EMBL/GenBank/DDBJ whole genome shotgun (WGS) entry which is preliminary data.</text>
</comment>
<feature type="chain" id="PRO_5022839428" description="NIPSNAP domain-containing protein" evidence="1">
    <location>
        <begin position="24"/>
        <end position="256"/>
    </location>
</feature>
<dbReference type="Pfam" id="PF07978">
    <property type="entry name" value="NIPSNAP"/>
    <property type="match status" value="1"/>
</dbReference>
<dbReference type="InterPro" id="IPR011008">
    <property type="entry name" value="Dimeric_a/b-barrel"/>
</dbReference>
<accession>A0A5C6EFA1</accession>
<dbReference type="InterPro" id="IPR012577">
    <property type="entry name" value="NIPSNAP"/>
</dbReference>
<dbReference type="AlphaFoldDB" id="A0A5C6EFA1"/>
<evidence type="ECO:0000313" key="3">
    <source>
        <dbReference type="EMBL" id="TWU48463.1"/>
    </source>
</evidence>
<evidence type="ECO:0000259" key="2">
    <source>
        <dbReference type="Pfam" id="PF07978"/>
    </source>
</evidence>
<proteinExistence type="predicted"/>
<organism evidence="3 4">
    <name type="scientific">Rubripirellula reticaptiva</name>
    <dbReference type="NCBI Taxonomy" id="2528013"/>
    <lineage>
        <taxon>Bacteria</taxon>
        <taxon>Pseudomonadati</taxon>
        <taxon>Planctomycetota</taxon>
        <taxon>Planctomycetia</taxon>
        <taxon>Pirellulales</taxon>
        <taxon>Pirellulaceae</taxon>
        <taxon>Rubripirellula</taxon>
    </lineage>
</organism>
<dbReference type="EMBL" id="SJPX01000005">
    <property type="protein sequence ID" value="TWU48463.1"/>
    <property type="molecule type" value="Genomic_DNA"/>
</dbReference>
<feature type="signal peptide" evidence="1">
    <location>
        <begin position="1"/>
        <end position="23"/>
    </location>
</feature>
<reference evidence="3 4" key="1">
    <citation type="submission" date="2019-02" db="EMBL/GenBank/DDBJ databases">
        <title>Deep-cultivation of Planctomycetes and their phenomic and genomic characterization uncovers novel biology.</title>
        <authorList>
            <person name="Wiegand S."/>
            <person name="Jogler M."/>
            <person name="Boedeker C."/>
            <person name="Pinto D."/>
            <person name="Vollmers J."/>
            <person name="Rivas-Marin E."/>
            <person name="Kohn T."/>
            <person name="Peeters S.H."/>
            <person name="Heuer A."/>
            <person name="Rast P."/>
            <person name="Oberbeckmann S."/>
            <person name="Bunk B."/>
            <person name="Jeske O."/>
            <person name="Meyerdierks A."/>
            <person name="Storesund J.E."/>
            <person name="Kallscheuer N."/>
            <person name="Luecker S."/>
            <person name="Lage O.M."/>
            <person name="Pohl T."/>
            <person name="Merkel B.J."/>
            <person name="Hornburger P."/>
            <person name="Mueller R.-W."/>
            <person name="Bruemmer F."/>
            <person name="Labrenz M."/>
            <person name="Spormann A.M."/>
            <person name="Op Den Camp H."/>
            <person name="Overmann J."/>
            <person name="Amann R."/>
            <person name="Jetten M.S.M."/>
            <person name="Mascher T."/>
            <person name="Medema M.H."/>
            <person name="Devos D.P."/>
            <person name="Kaster A.-K."/>
            <person name="Ovreas L."/>
            <person name="Rohde M."/>
            <person name="Galperin M.Y."/>
            <person name="Jogler C."/>
        </authorList>
    </citation>
    <scope>NUCLEOTIDE SEQUENCE [LARGE SCALE GENOMIC DNA]</scope>
    <source>
        <strain evidence="3 4">Poly59</strain>
    </source>
</reference>
<gene>
    <name evidence="3" type="ORF">Poly59_53110</name>
</gene>
<evidence type="ECO:0000256" key="1">
    <source>
        <dbReference type="SAM" id="SignalP"/>
    </source>
</evidence>
<evidence type="ECO:0000313" key="4">
    <source>
        <dbReference type="Proteomes" id="UP000317977"/>
    </source>
</evidence>
<dbReference type="Proteomes" id="UP000317977">
    <property type="component" value="Unassembled WGS sequence"/>
</dbReference>
<dbReference type="Gene3D" id="3.30.70.100">
    <property type="match status" value="2"/>
</dbReference>
<dbReference type="RefSeq" id="WP_146536823.1">
    <property type="nucleotide sequence ID" value="NZ_SJPX01000005.1"/>
</dbReference>
<protein>
    <recommendedName>
        <fullName evidence="2">NIPSNAP domain-containing protein</fullName>
    </recommendedName>
</protein>
<dbReference type="SUPFAM" id="SSF54909">
    <property type="entry name" value="Dimeric alpha+beta barrel"/>
    <property type="match status" value="1"/>
</dbReference>
<name>A0A5C6EFA1_9BACT</name>